<dbReference type="RefSeq" id="WP_190948609.1">
    <property type="nucleotide sequence ID" value="NZ_JACJTC010000003.1"/>
</dbReference>
<dbReference type="InterPro" id="IPR036087">
    <property type="entry name" value="Nict_dMeBzImd_PRibTrfase_sf"/>
</dbReference>
<dbReference type="Proteomes" id="UP000606396">
    <property type="component" value="Unassembled WGS sequence"/>
</dbReference>
<evidence type="ECO:0000313" key="3">
    <source>
        <dbReference type="Proteomes" id="UP000606396"/>
    </source>
</evidence>
<keyword evidence="3" id="KW-1185">Reference proteome</keyword>
<dbReference type="CDD" id="cd02439">
    <property type="entry name" value="DMB-PRT_CobT"/>
    <property type="match status" value="1"/>
</dbReference>
<dbReference type="EMBL" id="JACJTC010000003">
    <property type="protein sequence ID" value="MBD2610697.1"/>
    <property type="molecule type" value="Genomic_DNA"/>
</dbReference>
<protein>
    <recommendedName>
        <fullName evidence="1">UPF0284 protein H6G94_05315</fullName>
    </recommendedName>
</protein>
<dbReference type="InterPro" id="IPR002805">
    <property type="entry name" value="Nict_dMeBzImd_PRibTrfase_arc"/>
</dbReference>
<reference evidence="2 3" key="1">
    <citation type="journal article" date="2020" name="ISME J.">
        <title>Comparative genomics reveals insights into cyanobacterial evolution and habitat adaptation.</title>
        <authorList>
            <person name="Chen M.Y."/>
            <person name="Teng W.K."/>
            <person name="Zhao L."/>
            <person name="Hu C.X."/>
            <person name="Zhou Y.K."/>
            <person name="Han B.P."/>
            <person name="Song L.R."/>
            <person name="Shu W.S."/>
        </authorList>
    </citation>
    <scope>NUCLEOTIDE SEQUENCE [LARGE SCALE GENOMIC DNA]</scope>
    <source>
        <strain evidence="2 3">FACHB-252</strain>
    </source>
</reference>
<keyword evidence="2" id="KW-0808">Transferase</keyword>
<organism evidence="2 3">
    <name type="scientific">Nostoc punctiforme FACHB-252</name>
    <dbReference type="NCBI Taxonomy" id="1357509"/>
    <lineage>
        <taxon>Bacteria</taxon>
        <taxon>Bacillati</taxon>
        <taxon>Cyanobacteriota</taxon>
        <taxon>Cyanophyceae</taxon>
        <taxon>Nostocales</taxon>
        <taxon>Nostocaceae</taxon>
        <taxon>Nostoc</taxon>
    </lineage>
</organism>
<dbReference type="PANTHER" id="PTHR38811:SF1">
    <property type="entry name" value="UPF0284 PROTEIN SLL1500"/>
    <property type="match status" value="1"/>
</dbReference>
<dbReference type="GO" id="GO:0016757">
    <property type="term" value="F:glycosyltransferase activity"/>
    <property type="evidence" value="ECO:0007669"/>
    <property type="project" value="UniProtKB-KW"/>
</dbReference>
<comment type="similarity">
    <text evidence="1">Belongs to the UPF0284 family.</text>
</comment>
<evidence type="ECO:0000313" key="2">
    <source>
        <dbReference type="EMBL" id="MBD2610697.1"/>
    </source>
</evidence>
<dbReference type="Gene3D" id="3.40.50.10210">
    <property type="match status" value="1"/>
</dbReference>
<accession>A0ABR8H4C6</accession>
<dbReference type="SUPFAM" id="SSF52733">
    <property type="entry name" value="Nicotinate mononucleotide:5,6-dimethylbenzimidazole phosphoribosyltransferase (CobT)"/>
    <property type="match status" value="2"/>
</dbReference>
<gene>
    <name evidence="2" type="ORF">H6G94_05315</name>
</gene>
<keyword evidence="2" id="KW-0328">Glycosyltransferase</keyword>
<dbReference type="PANTHER" id="PTHR38811">
    <property type="match status" value="1"/>
</dbReference>
<evidence type="ECO:0000256" key="1">
    <source>
        <dbReference type="HAMAP-Rule" id="MF_01086"/>
    </source>
</evidence>
<dbReference type="HAMAP" id="MF_01086">
    <property type="entry name" value="UPF0284"/>
    <property type="match status" value="1"/>
</dbReference>
<comment type="caution">
    <text evidence="2">The sequence shown here is derived from an EMBL/GenBank/DDBJ whole genome shotgun (WGS) entry which is preliminary data.</text>
</comment>
<proteinExistence type="inferred from homology"/>
<name>A0ABR8H4C6_NOSPU</name>
<sequence length="428" mass="46076">MPNSQIRIYTQKEQGEEWLRRYRGCLPVFACVLGFTETGLIPGISAAGRTPEDRKYTAYADAEFLYYGAEHKPQYPLPPLAAGASPVLISRAVFESLKIPMHLFNAGLPQAPAVPVIDLGGTPARCLSGGNAMEITTVHHLLQQGLFWGERLASNIQQGYLIIGECVVGGTTTAQAILTGLGIEAAGKVNSSHPVCNHAQKGALVQAGLERMRGGGDTETRRRKDMETWRHGDMETRRYGDTETWRHGDTEKTFPASPRLSVPASLFDPLKLVAAVGDPMQVVVAGMAIAASHSCGVLLGGGTQMLAVYALISAIAQAYALSWQPEEVVVGTTRWVAEDSTGATVDLALSLSKGCFTKIAPTPPLLATVLNFSDSRYPQLRAYEQGFVKEGMGAGAACIAAHLSQDWQQHQLLTAIETQLERLSLVNY</sequence>
<dbReference type="InterPro" id="IPR003200">
    <property type="entry name" value="Nict_dMeBzImd_PRibTrfase"/>
</dbReference>